<dbReference type="EMBL" id="BDIP01001831">
    <property type="protein sequence ID" value="GIQ85224.1"/>
    <property type="molecule type" value="Genomic_DNA"/>
</dbReference>
<keyword evidence="1" id="KW-0343">GTPase activation</keyword>
<dbReference type="GO" id="GO:0005096">
    <property type="term" value="F:GTPase activator activity"/>
    <property type="evidence" value="ECO:0007669"/>
    <property type="project" value="UniProtKB-KW"/>
</dbReference>
<feature type="non-terminal residue" evidence="5">
    <location>
        <position position="1"/>
    </location>
</feature>
<feature type="region of interest" description="Disordered" evidence="4">
    <location>
        <begin position="1"/>
        <end position="40"/>
    </location>
</feature>
<dbReference type="GO" id="GO:0006913">
    <property type="term" value="P:nucleocytoplasmic transport"/>
    <property type="evidence" value="ECO:0007669"/>
    <property type="project" value="TreeGrafter"/>
</dbReference>
<dbReference type="GO" id="GO:0005634">
    <property type="term" value="C:nucleus"/>
    <property type="evidence" value="ECO:0007669"/>
    <property type="project" value="TreeGrafter"/>
</dbReference>
<dbReference type="PANTHER" id="PTHR24113">
    <property type="entry name" value="RAN GTPASE-ACTIVATING PROTEIN 1"/>
    <property type="match status" value="1"/>
</dbReference>
<dbReference type="OrthoDB" id="120976at2759"/>
<feature type="compositionally biased region" description="Basic and acidic residues" evidence="4">
    <location>
        <begin position="283"/>
        <end position="294"/>
    </location>
</feature>
<feature type="compositionally biased region" description="Basic and acidic residues" evidence="4">
    <location>
        <begin position="26"/>
        <end position="40"/>
    </location>
</feature>
<reference evidence="5 6" key="1">
    <citation type="journal article" date="2018" name="PLoS ONE">
        <title>The draft genome of Kipferlia bialata reveals reductive genome evolution in fornicate parasites.</title>
        <authorList>
            <person name="Tanifuji G."/>
            <person name="Takabayashi S."/>
            <person name="Kume K."/>
            <person name="Takagi M."/>
            <person name="Nakayama T."/>
            <person name="Kamikawa R."/>
            <person name="Inagaki Y."/>
            <person name="Hashimoto T."/>
        </authorList>
    </citation>
    <scope>NUCLEOTIDE SEQUENCE [LARGE SCALE GENOMIC DNA]</scope>
    <source>
        <strain evidence="5">NY0173</strain>
    </source>
</reference>
<feature type="region of interest" description="Disordered" evidence="4">
    <location>
        <begin position="270"/>
        <end position="310"/>
    </location>
</feature>
<keyword evidence="2" id="KW-0433">Leucine-rich repeat</keyword>
<comment type="caution">
    <text evidence="5">The sequence shown here is derived from an EMBL/GenBank/DDBJ whole genome shotgun (WGS) entry which is preliminary data.</text>
</comment>
<dbReference type="GO" id="GO:0005829">
    <property type="term" value="C:cytosol"/>
    <property type="evidence" value="ECO:0007669"/>
    <property type="project" value="TreeGrafter"/>
</dbReference>
<keyword evidence="3" id="KW-0677">Repeat</keyword>
<evidence type="ECO:0000313" key="6">
    <source>
        <dbReference type="Proteomes" id="UP000265618"/>
    </source>
</evidence>
<evidence type="ECO:0000256" key="4">
    <source>
        <dbReference type="SAM" id="MobiDB-lite"/>
    </source>
</evidence>
<evidence type="ECO:0000256" key="2">
    <source>
        <dbReference type="ARBA" id="ARBA00022614"/>
    </source>
</evidence>
<organism evidence="5 6">
    <name type="scientific">Kipferlia bialata</name>
    <dbReference type="NCBI Taxonomy" id="797122"/>
    <lineage>
        <taxon>Eukaryota</taxon>
        <taxon>Metamonada</taxon>
        <taxon>Carpediemonas-like organisms</taxon>
        <taxon>Kipferlia</taxon>
    </lineage>
</organism>
<accession>A0A9K3CXM2</accession>
<name>A0A9K3CXM2_9EUKA</name>
<dbReference type="InterPro" id="IPR032675">
    <property type="entry name" value="LRR_dom_sf"/>
</dbReference>
<dbReference type="SUPFAM" id="SSF52047">
    <property type="entry name" value="RNI-like"/>
    <property type="match status" value="1"/>
</dbReference>
<dbReference type="AlphaFoldDB" id="A0A9K3CXM2"/>
<dbReference type="Proteomes" id="UP000265618">
    <property type="component" value="Unassembled WGS sequence"/>
</dbReference>
<evidence type="ECO:0000256" key="3">
    <source>
        <dbReference type="ARBA" id="ARBA00022737"/>
    </source>
</evidence>
<dbReference type="PANTHER" id="PTHR24113:SF12">
    <property type="entry name" value="RAN GTPASE-ACTIVATING PROTEIN 1"/>
    <property type="match status" value="1"/>
</dbReference>
<sequence length="434" mass="47582">MEVDGVSSALSSPLYHNGPLPRAGAVKREGEREKAEPKEERVIIEDGREVALTERERVAYDEVLILFPEMVRGDLDKEAAREKERERERVTTGNVLVLSADPDSHASNALFDARQRESQAVTAMEAEIESTQAALSTVVSASVQRRRCIEAEAAAARHTVAREREREARRDAAGCQQDMKEIWGRRGRLLEEQTQTRNACCLATLRQGDAVESEAEKEGRIAMTQLSAELRTVTEELRERIRTTRQSRLSALAVEERSIALSALEYLSGSTKGGDAKAVPSDTKGDAKGERRGEGGVGVPVEREREADTASVPKWPWDSLDWNLGVHECEAECGMVCEAITECVRGKGKELRLVDADVCARGAVVLARTLYHLPRLTKITLHNCTIGDTGGVAIAQALTTVVELEEVDFSQSYFMHSGAQAIASALCGMKGLKR</sequence>
<proteinExistence type="predicted"/>
<dbReference type="InterPro" id="IPR027038">
    <property type="entry name" value="RanGap"/>
</dbReference>
<keyword evidence="6" id="KW-1185">Reference proteome</keyword>
<evidence type="ECO:0000256" key="1">
    <source>
        <dbReference type="ARBA" id="ARBA00022468"/>
    </source>
</evidence>
<gene>
    <name evidence="5" type="ORF">KIPB_006860</name>
</gene>
<dbReference type="GO" id="GO:0048471">
    <property type="term" value="C:perinuclear region of cytoplasm"/>
    <property type="evidence" value="ECO:0007669"/>
    <property type="project" value="TreeGrafter"/>
</dbReference>
<dbReference type="GO" id="GO:0031267">
    <property type="term" value="F:small GTPase binding"/>
    <property type="evidence" value="ECO:0007669"/>
    <property type="project" value="TreeGrafter"/>
</dbReference>
<evidence type="ECO:0000313" key="5">
    <source>
        <dbReference type="EMBL" id="GIQ85224.1"/>
    </source>
</evidence>
<dbReference type="Gene3D" id="3.80.10.10">
    <property type="entry name" value="Ribonuclease Inhibitor"/>
    <property type="match status" value="1"/>
</dbReference>
<protein>
    <submittedName>
        <fullName evidence="5">Uncharacterized protein</fullName>
    </submittedName>
</protein>